<dbReference type="OrthoDB" id="511599at2759"/>
<evidence type="ECO:0000313" key="5">
    <source>
        <dbReference type="Proteomes" id="UP000000707"/>
    </source>
</evidence>
<dbReference type="SUPFAM" id="SSF52540">
    <property type="entry name" value="P-loop containing nucleoside triphosphate hydrolases"/>
    <property type="match status" value="1"/>
</dbReference>
<dbReference type="eggNOG" id="ENOG502QTW2">
    <property type="taxonomic scope" value="Eukaryota"/>
</dbReference>
<protein>
    <recommendedName>
        <fullName evidence="3">AAA protein C-terminal winged helix domain-containing protein</fullName>
    </recommendedName>
</protein>
<sequence>MGTFLIKCLEAIGVTFSSIFILGVAGFLYHRFYNIHVLDKMDMAFDKGDPTLQLSMHKRNSTLIDDQDGEDRESDDYWVERPQQKLLNDIISGRIVGRYFLLVGEKGTGKTSLLLESMEEVNGYNVAIFDAHADPEIFRIRLGRALNYTFNEDYIGSLFSIKGPRDTTALLDIERGFNKLEQLALRRVTTNHNRPLILIINNTHLIKEDEEGGKLLELLQQKAEALSGSGLVTIIFNSDDYWVYEKLKKLGTRLELINVRDFNRMETVKALKFIRQKHFPTHRFPDQQLTDDACHKVYDLIGGRPQHISQVARHQNIFSACHEIIDREKTWFLNQCGILGMAMDDDVMEHGKFSTAAMLLMREFVEMDRKRKNTLILQNSPEQKDQYKSHVLPELPLWRARQIMTRPDYIQEYDNLNIFTIDSESRVRADSIPMMRGFHEIASQPNFDELLDETIERVADIESLGRTREIVIKDLGLGSKYRVVAHNDTKSYEVSLDKSGRQKLKDGDEQDEDDQTSDYFLEDLQTKESRRWWKKRMPSTKRATASDGTEYDIDLNRSPTP</sequence>
<dbReference type="PANTHER" id="PTHR36168">
    <property type="entry name" value="CHROMOSOME 1, WHOLE GENOME SHOTGUN SEQUENCE"/>
    <property type="match status" value="1"/>
</dbReference>
<dbReference type="EMBL" id="GL996514">
    <property type="protein sequence ID" value="EGV65246.1"/>
    <property type="molecule type" value="Genomic_DNA"/>
</dbReference>
<keyword evidence="5" id="KW-1185">Reference proteome</keyword>
<dbReference type="AlphaFoldDB" id="G3AZU8"/>
<gene>
    <name evidence="4" type="ORF">CANTEDRAFT_102934</name>
</gene>
<dbReference type="Pfam" id="PF24913">
    <property type="entry name" value="WHD_AAA_fung"/>
    <property type="match status" value="1"/>
</dbReference>
<dbReference type="InterPro" id="IPR027417">
    <property type="entry name" value="P-loop_NTPase"/>
</dbReference>
<dbReference type="PANTHER" id="PTHR36168:SF1">
    <property type="entry name" value="ORC1-LIKE AAA ATPASE DOMAIN-CONTAINING PROTEIN"/>
    <property type="match status" value="1"/>
</dbReference>
<dbReference type="InterPro" id="IPR056808">
    <property type="entry name" value="HTH_AAA"/>
</dbReference>
<evidence type="ECO:0000259" key="3">
    <source>
        <dbReference type="Pfam" id="PF24913"/>
    </source>
</evidence>
<dbReference type="KEGG" id="cten:18245593"/>
<keyword evidence="2" id="KW-0812">Transmembrane</keyword>
<evidence type="ECO:0000256" key="2">
    <source>
        <dbReference type="SAM" id="Phobius"/>
    </source>
</evidence>
<proteinExistence type="predicted"/>
<name>G3AZU8_CANTC</name>
<dbReference type="HOGENOM" id="CLU_021105_1_2_1"/>
<dbReference type="GeneID" id="18245593"/>
<dbReference type="Gene3D" id="3.40.50.300">
    <property type="entry name" value="P-loop containing nucleotide triphosphate hydrolases"/>
    <property type="match status" value="1"/>
</dbReference>
<feature type="transmembrane region" description="Helical" evidence="2">
    <location>
        <begin position="12"/>
        <end position="33"/>
    </location>
</feature>
<feature type="region of interest" description="Disordered" evidence="1">
    <location>
        <begin position="496"/>
        <end position="561"/>
    </location>
</feature>
<feature type="domain" description="AAA protein C-terminal winged helix" evidence="3">
    <location>
        <begin position="334"/>
        <end position="462"/>
    </location>
</feature>
<dbReference type="Proteomes" id="UP000000707">
    <property type="component" value="Unassembled WGS sequence"/>
</dbReference>
<reference evidence="4 5" key="1">
    <citation type="journal article" date="2011" name="Proc. Natl. Acad. Sci. U.S.A.">
        <title>Comparative genomics of xylose-fermenting fungi for enhanced biofuel production.</title>
        <authorList>
            <person name="Wohlbach D.J."/>
            <person name="Kuo A."/>
            <person name="Sato T.K."/>
            <person name="Potts K.M."/>
            <person name="Salamov A.A."/>
            <person name="LaButti K.M."/>
            <person name="Sun H."/>
            <person name="Clum A."/>
            <person name="Pangilinan J.L."/>
            <person name="Lindquist E.A."/>
            <person name="Lucas S."/>
            <person name="Lapidus A."/>
            <person name="Jin M."/>
            <person name="Gunawan C."/>
            <person name="Balan V."/>
            <person name="Dale B.E."/>
            <person name="Jeffries T.W."/>
            <person name="Zinkel R."/>
            <person name="Barry K.W."/>
            <person name="Grigoriev I.V."/>
            <person name="Gasch A.P."/>
        </authorList>
    </citation>
    <scope>NUCLEOTIDE SEQUENCE [LARGE SCALE GENOMIC DNA]</scope>
    <source>
        <strain evidence="5">ATCC 10573 / BCRC 21748 / CBS 615 / JCM 9827 / NBRC 10315 / NRRL Y-1498 / VKM Y-70</strain>
    </source>
</reference>
<accession>G3AZU8</accession>
<keyword evidence="2" id="KW-1133">Transmembrane helix</keyword>
<feature type="compositionally biased region" description="Basic and acidic residues" evidence="1">
    <location>
        <begin position="496"/>
        <end position="507"/>
    </location>
</feature>
<organism evidence="5">
    <name type="scientific">Candida tenuis (strain ATCC 10573 / BCRC 21748 / CBS 615 / JCM 9827 / NBRC 10315 / NRRL Y-1498 / VKM Y-70)</name>
    <name type="common">Yeast</name>
    <name type="synonym">Yamadazyma tenuis</name>
    <dbReference type="NCBI Taxonomy" id="590646"/>
    <lineage>
        <taxon>Eukaryota</taxon>
        <taxon>Fungi</taxon>
        <taxon>Dikarya</taxon>
        <taxon>Ascomycota</taxon>
        <taxon>Saccharomycotina</taxon>
        <taxon>Pichiomycetes</taxon>
        <taxon>Debaryomycetaceae</taxon>
        <taxon>Yamadazyma</taxon>
    </lineage>
</organism>
<evidence type="ECO:0000313" key="4">
    <source>
        <dbReference type="EMBL" id="EGV65246.1"/>
    </source>
</evidence>
<keyword evidence="2" id="KW-0472">Membrane</keyword>
<evidence type="ECO:0000256" key="1">
    <source>
        <dbReference type="SAM" id="MobiDB-lite"/>
    </source>
</evidence>